<proteinExistence type="predicted"/>
<evidence type="ECO:0000256" key="1">
    <source>
        <dbReference type="SAM" id="MobiDB-lite"/>
    </source>
</evidence>
<protein>
    <submittedName>
        <fullName evidence="2">Uncharacterized protein</fullName>
    </submittedName>
</protein>
<sequence length="68" mass="7232">PPGMALRELAAPVDPLQRVCRSFQPLPCPPHRLPDSPKLPSRFTVQPPCRDGVSASSTSSSSEASSHP</sequence>
<organism evidence="2">
    <name type="scientific">Tetraselmis sp. GSL018</name>
    <dbReference type="NCBI Taxonomy" id="582737"/>
    <lineage>
        <taxon>Eukaryota</taxon>
        <taxon>Viridiplantae</taxon>
        <taxon>Chlorophyta</taxon>
        <taxon>core chlorophytes</taxon>
        <taxon>Chlorodendrophyceae</taxon>
        <taxon>Chlorodendrales</taxon>
        <taxon>Chlorodendraceae</taxon>
        <taxon>Tetraselmis</taxon>
    </lineage>
</organism>
<dbReference type="AlphaFoldDB" id="A0A061RCG8"/>
<accession>A0A061RCG8</accession>
<feature type="non-terminal residue" evidence="2">
    <location>
        <position position="1"/>
    </location>
</feature>
<gene>
    <name evidence="2" type="ORF">TSPGSL018_9306</name>
</gene>
<evidence type="ECO:0000313" key="2">
    <source>
        <dbReference type="EMBL" id="JAC68191.1"/>
    </source>
</evidence>
<reference evidence="2" key="1">
    <citation type="submission" date="2014-05" db="EMBL/GenBank/DDBJ databases">
        <title>The transcriptome of the halophilic microalga Tetraselmis sp. GSL018 isolated from the Great Salt Lake, Utah.</title>
        <authorList>
            <person name="Jinkerson R.E."/>
            <person name="D'Adamo S."/>
            <person name="Posewitz M.C."/>
        </authorList>
    </citation>
    <scope>NUCLEOTIDE SEQUENCE</scope>
    <source>
        <strain evidence="2">GSL018</strain>
    </source>
</reference>
<name>A0A061RCG8_9CHLO</name>
<feature type="region of interest" description="Disordered" evidence="1">
    <location>
        <begin position="28"/>
        <end position="68"/>
    </location>
</feature>
<feature type="non-terminal residue" evidence="2">
    <location>
        <position position="68"/>
    </location>
</feature>
<feature type="compositionally biased region" description="Low complexity" evidence="1">
    <location>
        <begin position="54"/>
        <end position="68"/>
    </location>
</feature>
<dbReference type="EMBL" id="GBEZ01018223">
    <property type="protein sequence ID" value="JAC68191.1"/>
    <property type="molecule type" value="Transcribed_RNA"/>
</dbReference>